<comment type="caution">
    <text evidence="1">The sequence shown here is derived from an EMBL/GenBank/DDBJ whole genome shotgun (WGS) entry which is preliminary data.</text>
</comment>
<gene>
    <name evidence="1" type="ORF">LCGC14_1259890</name>
</gene>
<dbReference type="AlphaFoldDB" id="A0A0F9L120"/>
<organism evidence="1">
    <name type="scientific">marine sediment metagenome</name>
    <dbReference type="NCBI Taxonomy" id="412755"/>
    <lineage>
        <taxon>unclassified sequences</taxon>
        <taxon>metagenomes</taxon>
        <taxon>ecological metagenomes</taxon>
    </lineage>
</organism>
<reference evidence="1" key="1">
    <citation type="journal article" date="2015" name="Nature">
        <title>Complex archaea that bridge the gap between prokaryotes and eukaryotes.</title>
        <authorList>
            <person name="Spang A."/>
            <person name="Saw J.H."/>
            <person name="Jorgensen S.L."/>
            <person name="Zaremba-Niedzwiedzka K."/>
            <person name="Martijn J."/>
            <person name="Lind A.E."/>
            <person name="van Eijk R."/>
            <person name="Schleper C."/>
            <person name="Guy L."/>
            <person name="Ettema T.J."/>
        </authorList>
    </citation>
    <scope>NUCLEOTIDE SEQUENCE</scope>
</reference>
<sequence length="89" mass="10305">SLGAALRARRDFAEHWPHVHYVLVAATEAAERAYLAFLNRVERRDRRSARNALPSRAEWPTWQQQRAWRLAHENEAVRDAPALPFGGYV</sequence>
<protein>
    <submittedName>
        <fullName evidence="1">Uncharacterized protein</fullName>
    </submittedName>
</protein>
<evidence type="ECO:0000313" key="1">
    <source>
        <dbReference type="EMBL" id="KKM88319.1"/>
    </source>
</evidence>
<dbReference type="EMBL" id="LAZR01006973">
    <property type="protein sequence ID" value="KKM88319.1"/>
    <property type="molecule type" value="Genomic_DNA"/>
</dbReference>
<name>A0A0F9L120_9ZZZZ</name>
<feature type="non-terminal residue" evidence="1">
    <location>
        <position position="1"/>
    </location>
</feature>
<accession>A0A0F9L120</accession>
<proteinExistence type="predicted"/>